<keyword evidence="6 10" id="KW-1133">Transmembrane helix</keyword>
<organism evidence="12 13">
    <name type="scientific">Ranitomeya imitator</name>
    <name type="common">mimic poison frog</name>
    <dbReference type="NCBI Taxonomy" id="111125"/>
    <lineage>
        <taxon>Eukaryota</taxon>
        <taxon>Metazoa</taxon>
        <taxon>Chordata</taxon>
        <taxon>Craniata</taxon>
        <taxon>Vertebrata</taxon>
        <taxon>Euteleostomi</taxon>
        <taxon>Amphibia</taxon>
        <taxon>Batrachia</taxon>
        <taxon>Anura</taxon>
        <taxon>Neobatrachia</taxon>
        <taxon>Hyloidea</taxon>
        <taxon>Dendrobatidae</taxon>
        <taxon>Dendrobatinae</taxon>
        <taxon>Ranitomeya</taxon>
    </lineage>
</organism>
<dbReference type="InterPro" id="IPR017452">
    <property type="entry name" value="GPCR_Rhodpsn_7TM"/>
</dbReference>
<keyword evidence="9" id="KW-0297">G-protein coupled receptor</keyword>
<dbReference type="PROSITE" id="PS50262">
    <property type="entry name" value="G_PROTEIN_RECEP_F1_2"/>
    <property type="match status" value="1"/>
</dbReference>
<keyword evidence="3 10" id="KW-0716">Sensory transduction</keyword>
<dbReference type="SUPFAM" id="SSF81321">
    <property type="entry name" value="Family A G protein-coupled receptor-like"/>
    <property type="match status" value="1"/>
</dbReference>
<keyword evidence="8 9" id="KW-0807">Transducer</keyword>
<dbReference type="Pfam" id="PF13853">
    <property type="entry name" value="7tm_4"/>
    <property type="match status" value="1"/>
</dbReference>
<evidence type="ECO:0000256" key="8">
    <source>
        <dbReference type="ARBA" id="ARBA00023224"/>
    </source>
</evidence>
<feature type="transmembrane region" description="Helical" evidence="10">
    <location>
        <begin position="200"/>
        <end position="223"/>
    </location>
</feature>
<feature type="transmembrane region" description="Helical" evidence="10">
    <location>
        <begin position="132"/>
        <end position="158"/>
    </location>
</feature>
<feature type="transmembrane region" description="Helical" evidence="10">
    <location>
        <begin position="235"/>
        <end position="258"/>
    </location>
</feature>
<dbReference type="PRINTS" id="PR00237">
    <property type="entry name" value="GPCRRHODOPSN"/>
</dbReference>
<evidence type="ECO:0000256" key="3">
    <source>
        <dbReference type="ARBA" id="ARBA00022606"/>
    </source>
</evidence>
<feature type="transmembrane region" description="Helical" evidence="10">
    <location>
        <begin position="26"/>
        <end position="47"/>
    </location>
</feature>
<evidence type="ECO:0000256" key="4">
    <source>
        <dbReference type="ARBA" id="ARBA00022692"/>
    </source>
</evidence>
<dbReference type="Gene3D" id="1.20.1070.10">
    <property type="entry name" value="Rhodopsin 7-helix transmembrane proteins"/>
    <property type="match status" value="1"/>
</dbReference>
<evidence type="ECO:0000256" key="6">
    <source>
        <dbReference type="ARBA" id="ARBA00022989"/>
    </source>
</evidence>
<feature type="domain" description="G-protein coupled receptors family 1 profile" evidence="11">
    <location>
        <begin position="41"/>
        <end position="288"/>
    </location>
</feature>
<dbReference type="InterPro" id="IPR000725">
    <property type="entry name" value="Olfact_rcpt"/>
</dbReference>
<evidence type="ECO:0000256" key="1">
    <source>
        <dbReference type="ARBA" id="ARBA00004651"/>
    </source>
</evidence>
<gene>
    <name evidence="12" type="ORF">RIMI_LOCUS15265777</name>
</gene>
<evidence type="ECO:0000313" key="12">
    <source>
        <dbReference type="EMBL" id="CAJ0955831.1"/>
    </source>
</evidence>
<dbReference type="PANTHER" id="PTHR26453">
    <property type="entry name" value="OLFACTORY RECEPTOR"/>
    <property type="match status" value="1"/>
</dbReference>
<evidence type="ECO:0000256" key="2">
    <source>
        <dbReference type="ARBA" id="ARBA00022475"/>
    </source>
</evidence>
<accession>A0ABN9M0L8</accession>
<name>A0ABN9M0L8_9NEOB</name>
<evidence type="ECO:0000256" key="5">
    <source>
        <dbReference type="ARBA" id="ARBA00022725"/>
    </source>
</evidence>
<keyword evidence="5 10" id="KW-0552">Olfaction</keyword>
<evidence type="ECO:0000256" key="7">
    <source>
        <dbReference type="ARBA" id="ARBA00023136"/>
    </source>
</evidence>
<comment type="similarity">
    <text evidence="9">Belongs to the G-protein coupled receptor 1 family.</text>
</comment>
<keyword evidence="7 10" id="KW-0472">Membrane</keyword>
<keyword evidence="2 10" id="KW-1003">Cell membrane</keyword>
<dbReference type="PRINTS" id="PR00245">
    <property type="entry name" value="OLFACTORYR"/>
</dbReference>
<comment type="subcellular location">
    <subcellularLocation>
        <location evidence="1 10">Cell membrane</location>
        <topology evidence="1 10">Multi-pass membrane protein</topology>
    </subcellularLocation>
</comment>
<dbReference type="CDD" id="cd15225">
    <property type="entry name" value="7tmA_OR10A-like"/>
    <property type="match status" value="1"/>
</dbReference>
<keyword evidence="13" id="KW-1185">Reference proteome</keyword>
<feature type="transmembrane region" description="Helical" evidence="10">
    <location>
        <begin position="270"/>
        <end position="290"/>
    </location>
</feature>
<protein>
    <recommendedName>
        <fullName evidence="10">Olfactory receptor</fullName>
    </recommendedName>
</protein>
<evidence type="ECO:0000256" key="9">
    <source>
        <dbReference type="RuleBase" id="RU000688"/>
    </source>
</evidence>
<dbReference type="PROSITE" id="PS00237">
    <property type="entry name" value="G_PROTEIN_RECEP_F1_1"/>
    <property type="match status" value="1"/>
</dbReference>
<feature type="transmembrane region" description="Helical" evidence="10">
    <location>
        <begin position="101"/>
        <end position="120"/>
    </location>
</feature>
<proteinExistence type="inferred from homology"/>
<evidence type="ECO:0000256" key="10">
    <source>
        <dbReference type="RuleBase" id="RU363047"/>
    </source>
</evidence>
<comment type="caution">
    <text evidence="12">The sequence shown here is derived from an EMBL/GenBank/DDBJ whole genome shotgun (WGS) entry which is preliminary data.</text>
</comment>
<reference evidence="12" key="1">
    <citation type="submission" date="2023-07" db="EMBL/GenBank/DDBJ databases">
        <authorList>
            <person name="Stuckert A."/>
        </authorList>
    </citation>
    <scope>NUCLEOTIDE SEQUENCE</scope>
</reference>
<dbReference type="InterPro" id="IPR000276">
    <property type="entry name" value="GPCR_Rhodpsn"/>
</dbReference>
<evidence type="ECO:0000313" key="13">
    <source>
        <dbReference type="Proteomes" id="UP001176940"/>
    </source>
</evidence>
<feature type="transmembrane region" description="Helical" evidence="10">
    <location>
        <begin position="59"/>
        <end position="81"/>
    </location>
</feature>
<dbReference type="Proteomes" id="UP001176940">
    <property type="component" value="Unassembled WGS sequence"/>
</dbReference>
<keyword evidence="9" id="KW-0675">Receptor</keyword>
<evidence type="ECO:0000259" key="11">
    <source>
        <dbReference type="PROSITE" id="PS50262"/>
    </source>
</evidence>
<sequence length="310" mass="35479">MYPTNSSTVTEFILIGLSTDPSIQVLLFHIFLIIYAFTLVANLCLILSVRTDSRLHNSMYYFLSSLSFLDIFYTTIIVPKMLVNFLVLEKTISFMGCALQVYFYLWLGETECILLAFMAYDRFVAICDPLRYNAIMNSIVCVWMIGSSWVAGCIISSMDMYFTYRLTYCGPNIINHFFCEVPLLLQLSCTDIYINNIVKLVGSTVLLCVPLSLIMISYFRIFVSIVRIHSGRYKAFSTCISHLVVVTIFYGTAMFMYIRPKSVATEDTDKMVAVFYTVITPMLNPVIYSLRNKDVQRAVGRLVRSCKLPR</sequence>
<keyword evidence="4 9" id="KW-0812">Transmembrane</keyword>
<dbReference type="EMBL" id="CAUEEQ010040725">
    <property type="protein sequence ID" value="CAJ0955831.1"/>
    <property type="molecule type" value="Genomic_DNA"/>
</dbReference>